<feature type="compositionally biased region" description="Acidic residues" evidence="2">
    <location>
        <begin position="67"/>
        <end position="76"/>
    </location>
</feature>
<keyword evidence="5" id="KW-1185">Reference proteome</keyword>
<dbReference type="InterPro" id="IPR000560">
    <property type="entry name" value="His_Pase_clade-2"/>
</dbReference>
<dbReference type="PROSITE" id="PS00616">
    <property type="entry name" value="HIS_ACID_PHOSPHAT_1"/>
    <property type="match status" value="1"/>
</dbReference>
<dbReference type="PANTHER" id="PTHR20963">
    <property type="entry name" value="MULTIPLE INOSITOL POLYPHOSPHATE PHOSPHATASE-RELATED"/>
    <property type="match status" value="1"/>
</dbReference>
<organism evidence="4 5">
    <name type="scientific">Tilletiaria anomala (strain ATCC 24038 / CBS 436.72 / UBC 951)</name>
    <dbReference type="NCBI Taxonomy" id="1037660"/>
    <lineage>
        <taxon>Eukaryota</taxon>
        <taxon>Fungi</taxon>
        <taxon>Dikarya</taxon>
        <taxon>Basidiomycota</taxon>
        <taxon>Ustilaginomycotina</taxon>
        <taxon>Exobasidiomycetes</taxon>
        <taxon>Georgefischeriales</taxon>
        <taxon>Tilletiariaceae</taxon>
        <taxon>Tilletiaria</taxon>
    </lineage>
</organism>
<reference evidence="4 5" key="1">
    <citation type="submission" date="2014-05" db="EMBL/GenBank/DDBJ databases">
        <title>Draft genome sequence of a rare smut relative, Tilletiaria anomala UBC 951.</title>
        <authorList>
            <consortium name="DOE Joint Genome Institute"/>
            <person name="Toome M."/>
            <person name="Kuo A."/>
            <person name="Henrissat B."/>
            <person name="Lipzen A."/>
            <person name="Tritt A."/>
            <person name="Yoshinaga Y."/>
            <person name="Zane M."/>
            <person name="Barry K."/>
            <person name="Grigoriev I.V."/>
            <person name="Spatafora J.W."/>
            <person name="Aimea M.C."/>
        </authorList>
    </citation>
    <scope>NUCLEOTIDE SEQUENCE [LARGE SCALE GENOMIC DNA]</scope>
    <source>
        <strain evidence="4 5">UBC 951</strain>
    </source>
</reference>
<gene>
    <name evidence="4" type="ORF">K437DRAFT_272075</name>
</gene>
<dbReference type="Proteomes" id="UP000027361">
    <property type="component" value="Unassembled WGS sequence"/>
</dbReference>
<feature type="region of interest" description="Disordered" evidence="2">
    <location>
        <begin position="33"/>
        <end position="99"/>
    </location>
</feature>
<evidence type="ECO:0000313" key="5">
    <source>
        <dbReference type="Proteomes" id="UP000027361"/>
    </source>
</evidence>
<dbReference type="InterPro" id="IPR029033">
    <property type="entry name" value="His_PPase_superfam"/>
</dbReference>
<dbReference type="STRING" id="1037660.A0A066WGU7"/>
<dbReference type="OMA" id="MGPLTPY"/>
<dbReference type="HOGENOM" id="CLU_020880_2_2_1"/>
<feature type="compositionally biased region" description="Basic and acidic residues" evidence="2">
    <location>
        <begin position="1"/>
        <end position="14"/>
    </location>
</feature>
<comment type="caution">
    <text evidence="4">The sequence shown here is derived from an EMBL/GenBank/DDBJ whole genome shotgun (WGS) entry which is preliminary data.</text>
</comment>
<evidence type="ECO:0000256" key="1">
    <source>
        <dbReference type="ARBA" id="ARBA00022801"/>
    </source>
</evidence>
<dbReference type="InParanoid" id="A0A066WGU7"/>
<accession>A0A066WGU7</accession>
<dbReference type="RefSeq" id="XP_013245870.1">
    <property type="nucleotide sequence ID" value="XM_013390416.1"/>
</dbReference>
<evidence type="ECO:0000256" key="2">
    <source>
        <dbReference type="SAM" id="MobiDB-lite"/>
    </source>
</evidence>
<evidence type="ECO:0000256" key="3">
    <source>
        <dbReference type="SAM" id="Phobius"/>
    </source>
</evidence>
<dbReference type="GO" id="GO:0003993">
    <property type="term" value="F:acid phosphatase activity"/>
    <property type="evidence" value="ECO:0007669"/>
    <property type="project" value="TreeGrafter"/>
</dbReference>
<keyword evidence="1" id="KW-0378">Hydrolase</keyword>
<dbReference type="PANTHER" id="PTHR20963:SF42">
    <property type="entry name" value="PHOSPHOGLYCERATE MUTASE-LIKE PROTEIN"/>
    <property type="match status" value="1"/>
</dbReference>
<dbReference type="CDD" id="cd07061">
    <property type="entry name" value="HP_HAP_like"/>
    <property type="match status" value="1"/>
</dbReference>
<dbReference type="InterPro" id="IPR033379">
    <property type="entry name" value="Acid_Pase_AS"/>
</dbReference>
<protein>
    <submittedName>
        <fullName evidence="4">Phosphoglycerate mutase-like protein</fullName>
    </submittedName>
</protein>
<dbReference type="FunCoup" id="A0A066WGU7">
    <property type="interactions" value="180"/>
</dbReference>
<name>A0A066WGU7_TILAU</name>
<dbReference type="SUPFAM" id="SSF53254">
    <property type="entry name" value="Phosphoglycerate mutase-like"/>
    <property type="match status" value="1"/>
</dbReference>
<keyword evidence="3" id="KW-0472">Membrane</keyword>
<dbReference type="AlphaFoldDB" id="A0A066WGU7"/>
<keyword evidence="3" id="KW-0812">Transmembrane</keyword>
<dbReference type="GeneID" id="25266325"/>
<keyword evidence="3" id="KW-1133">Transmembrane helix</keyword>
<proteinExistence type="predicted"/>
<dbReference type="EMBL" id="JMSN01000005">
    <property type="protein sequence ID" value="KDN53031.1"/>
    <property type="molecule type" value="Genomic_DNA"/>
</dbReference>
<feature type="region of interest" description="Disordered" evidence="2">
    <location>
        <begin position="1"/>
        <end position="21"/>
    </location>
</feature>
<dbReference type="OrthoDB" id="6509975at2759"/>
<feature type="transmembrane region" description="Helical" evidence="3">
    <location>
        <begin position="149"/>
        <end position="171"/>
    </location>
</feature>
<sequence length="677" mass="74960">MPAKRRDSDERSGSDDAEGEALILHRLSSDRLGRPYIASIPTDGAEGGSAYSRKAEDAVPAGTDGYGTDDDDDEVGDLERGFAPRKRPSSAGGGESGKVTASQLADRLEYASAGLSRKQAVEEEDDKLGRPTWLRRTSRVARRSPRARICLACLAVFFAVAVFSIVFAPGLRTTRERIKGYVKGLQFNGNASVQGENWYLGYPGPTQTGQAPGWATGASLPAGVTAATPTRGSSPIQTAVAGFESKIFKPFEHMGPLTPYRSSYGHGVDDTVHRDISSLEGGTCKLEQVHILHRHGSRYPTTGSPAELVRKFLDQSPRPTFTGPLSFINSYKYRLGSELLTPVGRQQLYDSGVHAAIEYGSLAEADLSDNGSRLFVRAGSQRRIVDSALSWMQGFFGTYEWRNHTELQVQIEAPSFNSTLASNFACPTYGQPWTMPGRNMTLNFIDKYLASAKQRLSRHVQGSKVPFNERLLNAMQQLCSYDTVAFGQSDFCSLFTQQEWEDYEYAWDLQFFGFDGAGSPVGRAQGLGWVNEFIARLTDRPWDPSTQTSENSTLDSSKEKFPLGRRIYADFTHDSMIIAALSAFELPQLNEELKQTSSRRFKTTQLVPFAARFVVERLACADGKRYVRFVLNDAVLPLTHLKECAPRADGMCLLESFLQSQRDRFARAHWDNCIRKP</sequence>
<evidence type="ECO:0000313" key="4">
    <source>
        <dbReference type="EMBL" id="KDN53031.1"/>
    </source>
</evidence>
<dbReference type="Gene3D" id="3.40.50.1240">
    <property type="entry name" value="Phosphoglycerate mutase-like"/>
    <property type="match status" value="1"/>
</dbReference>
<dbReference type="Pfam" id="PF00328">
    <property type="entry name" value="His_Phos_2"/>
    <property type="match status" value="1"/>
</dbReference>